<gene>
    <name evidence="5" type="ORF">GFSPODELE1_LOCUS3248</name>
</gene>
<dbReference type="CDD" id="cd04369">
    <property type="entry name" value="Bromodomain"/>
    <property type="match status" value="1"/>
</dbReference>
<reference evidence="6" key="1">
    <citation type="submission" date="2024-04" db="EMBL/GenBank/DDBJ databases">
        <authorList>
            <person name="Shaw F."/>
            <person name="Minotto A."/>
        </authorList>
    </citation>
    <scope>NUCLEOTIDE SEQUENCE [LARGE SCALE GENOMIC DNA]</scope>
</reference>
<feature type="compositionally biased region" description="Basic and acidic residues" evidence="3">
    <location>
        <begin position="321"/>
        <end position="332"/>
    </location>
</feature>
<feature type="region of interest" description="Disordered" evidence="3">
    <location>
        <begin position="216"/>
        <end position="243"/>
    </location>
</feature>
<protein>
    <recommendedName>
        <fullName evidence="4">Bromo domain-containing protein</fullName>
    </recommendedName>
</protein>
<dbReference type="InterPro" id="IPR036427">
    <property type="entry name" value="Bromodomain-like_sf"/>
</dbReference>
<keyword evidence="1 2" id="KW-0103">Bromodomain</keyword>
<evidence type="ECO:0000256" key="3">
    <source>
        <dbReference type="SAM" id="MobiDB-lite"/>
    </source>
</evidence>
<dbReference type="SMART" id="SM00297">
    <property type="entry name" value="BROMO"/>
    <property type="match status" value="1"/>
</dbReference>
<feature type="compositionally biased region" description="Basic and acidic residues" evidence="3">
    <location>
        <begin position="194"/>
        <end position="204"/>
    </location>
</feature>
<accession>A0ABP1CYE7</accession>
<name>A0ABP1CYE7_9APHY</name>
<dbReference type="PANTHER" id="PTHR15398">
    <property type="entry name" value="BROMODOMAIN-CONTAINING PROTEIN 8"/>
    <property type="match status" value="1"/>
</dbReference>
<evidence type="ECO:0000256" key="2">
    <source>
        <dbReference type="PROSITE-ProRule" id="PRU00035"/>
    </source>
</evidence>
<keyword evidence="6" id="KW-1185">Reference proteome</keyword>
<feature type="region of interest" description="Disordered" evidence="3">
    <location>
        <begin position="180"/>
        <end position="204"/>
    </location>
</feature>
<evidence type="ECO:0000313" key="6">
    <source>
        <dbReference type="Proteomes" id="UP001497453"/>
    </source>
</evidence>
<dbReference type="PRINTS" id="PR00503">
    <property type="entry name" value="BROMODOMAIN"/>
</dbReference>
<sequence length="489" mass="54634">MSATRQRRTNDVSVTELSNLERLIFSQAVHEFGSNSWVNVAKLLSKHPLLSRPKHFFTPQSCNLIYRHLMDSAGLISSDSDLHPRSPAHLTLARKHYDARIVELRGLIASEEHKFKTIVTEIDEIRSGKWDNKIMENLGIKPVMEEKPLVNGDLQHAKEVAGGLSPQAALEAIVEKTPSPVPEIRPFQEPPTAELKESHTEVETVKGPIAVEEAVPETQEGMSPKPTRAESIPIEPEVTPEESVQLEAEPEPALEEQAIEETAAPLEVQEEAEVSVSVKAESPFAVEVSELREEGPEVIEEPEAVMAEVVSPETIEPLEAELPRDGKRKAADLEGTPAAEGPRKRAREESEATEGEEAGPSPVTKLRRKSTTEAPVISKKFQNVIGMLHSTISQHRYGNIFHNPIKKSEAPDYHDIVKRPMDLKTIKSRIKDGLISNSLEFQRDVYLMFANAMMYNRPGSEIYNMAEEMMLESEAHINTFRQTEGFHRL</sequence>
<evidence type="ECO:0000256" key="1">
    <source>
        <dbReference type="ARBA" id="ARBA00023117"/>
    </source>
</evidence>
<dbReference type="Proteomes" id="UP001497453">
    <property type="component" value="Chromosome 2"/>
</dbReference>
<evidence type="ECO:0000313" key="5">
    <source>
        <dbReference type="EMBL" id="CAL1700683.1"/>
    </source>
</evidence>
<organism evidence="5 6">
    <name type="scientific">Somion occarium</name>
    <dbReference type="NCBI Taxonomy" id="3059160"/>
    <lineage>
        <taxon>Eukaryota</taxon>
        <taxon>Fungi</taxon>
        <taxon>Dikarya</taxon>
        <taxon>Basidiomycota</taxon>
        <taxon>Agaricomycotina</taxon>
        <taxon>Agaricomycetes</taxon>
        <taxon>Polyporales</taxon>
        <taxon>Cerrenaceae</taxon>
        <taxon>Somion</taxon>
    </lineage>
</organism>
<dbReference type="InterPro" id="IPR001487">
    <property type="entry name" value="Bromodomain"/>
</dbReference>
<dbReference type="Gene3D" id="1.20.920.10">
    <property type="entry name" value="Bromodomain-like"/>
    <property type="match status" value="1"/>
</dbReference>
<proteinExistence type="predicted"/>
<evidence type="ECO:0000259" key="4">
    <source>
        <dbReference type="PROSITE" id="PS50014"/>
    </source>
</evidence>
<feature type="region of interest" description="Disordered" evidence="3">
    <location>
        <begin position="315"/>
        <end position="372"/>
    </location>
</feature>
<dbReference type="SUPFAM" id="SSF47370">
    <property type="entry name" value="Bromodomain"/>
    <property type="match status" value="1"/>
</dbReference>
<dbReference type="EMBL" id="OZ037945">
    <property type="protein sequence ID" value="CAL1700683.1"/>
    <property type="molecule type" value="Genomic_DNA"/>
</dbReference>
<dbReference type="PANTHER" id="PTHR15398:SF4">
    <property type="entry name" value="BROMODOMAIN-CONTAINING PROTEIN 8 ISOFORM X1"/>
    <property type="match status" value="1"/>
</dbReference>
<dbReference type="Pfam" id="PF00439">
    <property type="entry name" value="Bromodomain"/>
    <property type="match status" value="1"/>
</dbReference>
<feature type="domain" description="Bromo" evidence="4">
    <location>
        <begin position="393"/>
        <end position="463"/>
    </location>
</feature>
<feature type="compositionally biased region" description="Basic and acidic residues" evidence="3">
    <location>
        <begin position="341"/>
        <end position="350"/>
    </location>
</feature>
<dbReference type="PROSITE" id="PS50014">
    <property type="entry name" value="BROMODOMAIN_2"/>
    <property type="match status" value="1"/>
</dbReference>